<dbReference type="Proteomes" id="UP000327157">
    <property type="component" value="Chromosome 14"/>
</dbReference>
<evidence type="ECO:0000313" key="1">
    <source>
        <dbReference type="EMBL" id="KAB2608114.1"/>
    </source>
</evidence>
<name>A0A5N5GBQ4_9ROSA</name>
<accession>A0A5N5GBQ4</accession>
<gene>
    <name evidence="1" type="ORF">D8674_011282</name>
</gene>
<reference evidence="1 2" key="3">
    <citation type="submission" date="2019-11" db="EMBL/GenBank/DDBJ databases">
        <title>A de novo genome assembly of a pear dwarfing rootstock.</title>
        <authorList>
            <person name="Wang F."/>
            <person name="Wang J."/>
            <person name="Li S."/>
            <person name="Zhang Y."/>
            <person name="Fang M."/>
            <person name="Ma L."/>
            <person name="Zhao Y."/>
            <person name="Jiang S."/>
        </authorList>
    </citation>
    <scope>NUCLEOTIDE SEQUENCE [LARGE SCALE GENOMIC DNA]</scope>
    <source>
        <strain evidence="1">S2</strain>
        <tissue evidence="1">Leaf</tissue>
    </source>
</reference>
<reference evidence="1 2" key="1">
    <citation type="submission" date="2019-09" db="EMBL/GenBank/DDBJ databases">
        <authorList>
            <person name="Ou C."/>
        </authorList>
    </citation>
    <scope>NUCLEOTIDE SEQUENCE [LARGE SCALE GENOMIC DNA]</scope>
    <source>
        <strain evidence="1">S2</strain>
        <tissue evidence="1">Leaf</tissue>
    </source>
</reference>
<evidence type="ECO:0000313" key="2">
    <source>
        <dbReference type="Proteomes" id="UP000327157"/>
    </source>
</evidence>
<dbReference type="AlphaFoldDB" id="A0A5N5GBQ4"/>
<reference evidence="2" key="2">
    <citation type="submission" date="2019-10" db="EMBL/GenBank/DDBJ databases">
        <title>A de novo genome assembly of a pear dwarfing rootstock.</title>
        <authorList>
            <person name="Wang F."/>
            <person name="Wang J."/>
            <person name="Li S."/>
            <person name="Zhang Y."/>
            <person name="Fang M."/>
            <person name="Ma L."/>
            <person name="Zhao Y."/>
            <person name="Jiang S."/>
        </authorList>
    </citation>
    <scope>NUCLEOTIDE SEQUENCE [LARGE SCALE GENOMIC DNA]</scope>
</reference>
<comment type="caution">
    <text evidence="1">The sequence shown here is derived from an EMBL/GenBank/DDBJ whole genome shotgun (WGS) entry which is preliminary data.</text>
</comment>
<dbReference type="OrthoDB" id="10424899at2759"/>
<sequence>MRYCSYFNLSTNYVVSMTEMHNFFHDWELCIYEHEPYHISVVAVCPFAATHVIPPLQRLVGLVLITDPMVIQTAFGKHFNGCFLWIKFWALQV</sequence>
<keyword evidence="2" id="KW-1185">Reference proteome</keyword>
<protein>
    <submittedName>
        <fullName evidence="1">Uncharacterized protein</fullName>
    </submittedName>
</protein>
<dbReference type="EMBL" id="SMOL01000553">
    <property type="protein sequence ID" value="KAB2608114.1"/>
    <property type="molecule type" value="Genomic_DNA"/>
</dbReference>
<organism evidence="1 2">
    <name type="scientific">Pyrus ussuriensis x Pyrus communis</name>
    <dbReference type="NCBI Taxonomy" id="2448454"/>
    <lineage>
        <taxon>Eukaryota</taxon>
        <taxon>Viridiplantae</taxon>
        <taxon>Streptophyta</taxon>
        <taxon>Embryophyta</taxon>
        <taxon>Tracheophyta</taxon>
        <taxon>Spermatophyta</taxon>
        <taxon>Magnoliopsida</taxon>
        <taxon>eudicotyledons</taxon>
        <taxon>Gunneridae</taxon>
        <taxon>Pentapetalae</taxon>
        <taxon>rosids</taxon>
        <taxon>fabids</taxon>
        <taxon>Rosales</taxon>
        <taxon>Rosaceae</taxon>
        <taxon>Amygdaloideae</taxon>
        <taxon>Maleae</taxon>
        <taxon>Pyrus</taxon>
    </lineage>
</organism>
<proteinExistence type="predicted"/>